<organism evidence="5 6">
    <name type="scientific">Motilimonas cestriensis</name>
    <dbReference type="NCBI Taxonomy" id="2742685"/>
    <lineage>
        <taxon>Bacteria</taxon>
        <taxon>Pseudomonadati</taxon>
        <taxon>Pseudomonadota</taxon>
        <taxon>Gammaproteobacteria</taxon>
        <taxon>Alteromonadales</taxon>
        <taxon>Alteromonadales genera incertae sedis</taxon>
        <taxon>Motilimonas</taxon>
    </lineage>
</organism>
<dbReference type="SUPFAM" id="SSF75169">
    <property type="entry name" value="DsrEFH-like"/>
    <property type="match status" value="1"/>
</dbReference>
<evidence type="ECO:0000256" key="3">
    <source>
        <dbReference type="ARBA" id="ARBA00022490"/>
    </source>
</evidence>
<dbReference type="Gene3D" id="3.40.1260.10">
    <property type="entry name" value="DsrEFH-like"/>
    <property type="match status" value="1"/>
</dbReference>
<evidence type="ECO:0000313" key="6">
    <source>
        <dbReference type="Proteomes" id="UP001201273"/>
    </source>
</evidence>
<dbReference type="NCBIfam" id="NF001237">
    <property type="entry name" value="PRK00207.1"/>
    <property type="match status" value="1"/>
</dbReference>
<dbReference type="RefSeq" id="WP_233051862.1">
    <property type="nucleotide sequence ID" value="NZ_JAIMJA010000004.1"/>
</dbReference>
<dbReference type="Pfam" id="PF02635">
    <property type="entry name" value="DsrE"/>
    <property type="match status" value="1"/>
</dbReference>
<name>A0ABS8W7V9_9GAMM</name>
<keyword evidence="4 5" id="KW-0808">Transferase</keyword>
<keyword evidence="6" id="KW-1185">Reference proteome</keyword>
<comment type="similarity">
    <text evidence="2">Belongs to the DsrE/TusD family.</text>
</comment>
<keyword evidence="3" id="KW-0963">Cytoplasm</keyword>
<evidence type="ECO:0000256" key="1">
    <source>
        <dbReference type="ARBA" id="ARBA00004496"/>
    </source>
</evidence>
<dbReference type="EMBL" id="JAIMJA010000004">
    <property type="protein sequence ID" value="MCE2594308.1"/>
    <property type="molecule type" value="Genomic_DNA"/>
</dbReference>
<sequence>MRFAILVTAPAYGSQGSASAYLFTQAAIAMGHEIQGIFFYQQGVSNGNQFTTPANDEDDLVALWAALAVEHGFSLDVCISAALRRGVVDQVSAQDHQLAAANLSEPFAMTGLGQLAELSSRADRLVQF</sequence>
<dbReference type="EC" id="2.8.1.-" evidence="5"/>
<comment type="caution">
    <text evidence="5">The sequence shown here is derived from an EMBL/GenBank/DDBJ whole genome shotgun (WGS) entry which is preliminary data.</text>
</comment>
<dbReference type="GO" id="GO:0016740">
    <property type="term" value="F:transferase activity"/>
    <property type="evidence" value="ECO:0007669"/>
    <property type="project" value="UniProtKB-KW"/>
</dbReference>
<dbReference type="PANTHER" id="PTHR34874:SF3">
    <property type="entry name" value="SULFURTRANSFERASE TUSD"/>
    <property type="match status" value="1"/>
</dbReference>
<proteinExistence type="inferred from homology"/>
<dbReference type="InterPro" id="IPR017463">
    <property type="entry name" value="Sulphur_relay_TusD/DsrE"/>
</dbReference>
<evidence type="ECO:0000313" key="5">
    <source>
        <dbReference type="EMBL" id="MCE2594308.1"/>
    </source>
</evidence>
<reference evidence="5 6" key="1">
    <citation type="journal article" date="2022" name="Environ. Microbiol. Rep.">
        <title>Eco-phylogenetic analyses reveal divergent evolution of vitamin B12 metabolism in the marine bacterial family 'Psychromonadaceae'.</title>
        <authorList>
            <person name="Jin X."/>
            <person name="Yang Y."/>
            <person name="Cao H."/>
            <person name="Gao B."/>
            <person name="Zhao Z."/>
        </authorList>
    </citation>
    <scope>NUCLEOTIDE SEQUENCE [LARGE SCALE GENOMIC DNA]</scope>
    <source>
        <strain evidence="5 6">MKS20</strain>
    </source>
</reference>
<evidence type="ECO:0000256" key="4">
    <source>
        <dbReference type="ARBA" id="ARBA00022679"/>
    </source>
</evidence>
<dbReference type="InterPro" id="IPR027396">
    <property type="entry name" value="DsrEFH-like"/>
</dbReference>
<evidence type="ECO:0000256" key="2">
    <source>
        <dbReference type="ARBA" id="ARBA00007067"/>
    </source>
</evidence>
<protein>
    <submittedName>
        <fullName evidence="5">Sulfurtransferase complex subunit TusD</fullName>
        <ecNumber evidence="5">2.8.1.-</ecNumber>
    </submittedName>
</protein>
<gene>
    <name evidence="5" type="primary">tusD</name>
    <name evidence="5" type="ORF">K6Y31_05725</name>
</gene>
<comment type="subcellular location">
    <subcellularLocation>
        <location evidence="1">Cytoplasm</location>
    </subcellularLocation>
</comment>
<dbReference type="InterPro" id="IPR003787">
    <property type="entry name" value="Sulphur_relay_DsrE/F-like"/>
</dbReference>
<dbReference type="PANTHER" id="PTHR34874">
    <property type="entry name" value="PROTEIN YCHN"/>
    <property type="match status" value="1"/>
</dbReference>
<dbReference type="Proteomes" id="UP001201273">
    <property type="component" value="Unassembled WGS sequence"/>
</dbReference>
<dbReference type="NCBIfam" id="TIGR03012">
    <property type="entry name" value="sulf_tusD_dsrE"/>
    <property type="match status" value="1"/>
</dbReference>
<accession>A0ABS8W7V9</accession>